<evidence type="ECO:0000313" key="2">
    <source>
        <dbReference type="Proteomes" id="UP000004509"/>
    </source>
</evidence>
<organism evidence="1 2">
    <name type="scientific">Treponema vincentii ATCC 35580</name>
    <dbReference type="NCBI Taxonomy" id="596324"/>
    <lineage>
        <taxon>Bacteria</taxon>
        <taxon>Pseudomonadati</taxon>
        <taxon>Spirochaetota</taxon>
        <taxon>Spirochaetia</taxon>
        <taxon>Spirochaetales</taxon>
        <taxon>Treponemataceae</taxon>
        <taxon>Treponema</taxon>
    </lineage>
</organism>
<reference evidence="1 2" key="1">
    <citation type="submission" date="2009-07" db="EMBL/GenBank/DDBJ databases">
        <authorList>
            <person name="Madupu R."/>
            <person name="Sebastian Y."/>
            <person name="Durkin A.S."/>
            <person name="Torralba M."/>
            <person name="Methe B."/>
            <person name="Sutton G.G."/>
            <person name="Strausberg R.L."/>
            <person name="Nelson K.E."/>
        </authorList>
    </citation>
    <scope>NUCLEOTIDE SEQUENCE [LARGE SCALE GENOMIC DNA]</scope>
    <source>
        <strain evidence="1 2">ATCC 35580</strain>
    </source>
</reference>
<dbReference type="Proteomes" id="UP000004509">
    <property type="component" value="Unassembled WGS sequence"/>
</dbReference>
<evidence type="ECO:0000313" key="1">
    <source>
        <dbReference type="EMBL" id="EEV20960.1"/>
    </source>
</evidence>
<gene>
    <name evidence="1" type="ORF">TREVI0001_0956</name>
</gene>
<protein>
    <submittedName>
        <fullName evidence="1">Uncharacterized protein</fullName>
    </submittedName>
</protein>
<accession>C8PNS2</accession>
<comment type="caution">
    <text evidence="1">The sequence shown here is derived from an EMBL/GenBank/DDBJ whole genome shotgun (WGS) entry which is preliminary data.</text>
</comment>
<dbReference type="EMBL" id="ACYH01000018">
    <property type="protein sequence ID" value="EEV20960.1"/>
    <property type="molecule type" value="Genomic_DNA"/>
</dbReference>
<sequence length="44" mass="5067">MPKKADPKCRYSFGIPKESSTAEHKTAKKDEITDIILKQFNHFS</sequence>
<proteinExistence type="predicted"/>
<name>C8PNS2_9SPIR</name>
<dbReference type="AlphaFoldDB" id="C8PNS2"/>
<dbReference type="STRING" id="596324.TREVI0001_0956"/>